<feature type="domain" description="HTH marR-type" evidence="1">
    <location>
        <begin position="7"/>
        <end position="143"/>
    </location>
</feature>
<accession>A0ABY4W1R0</accession>
<dbReference type="InterPro" id="IPR036390">
    <property type="entry name" value="WH_DNA-bd_sf"/>
</dbReference>
<dbReference type="InterPro" id="IPR000835">
    <property type="entry name" value="HTH_MarR-typ"/>
</dbReference>
<keyword evidence="3" id="KW-1185">Reference proteome</keyword>
<dbReference type="SUPFAM" id="SSF46785">
    <property type="entry name" value="Winged helix' DNA-binding domain"/>
    <property type="match status" value="1"/>
</dbReference>
<evidence type="ECO:0000259" key="1">
    <source>
        <dbReference type="PROSITE" id="PS50995"/>
    </source>
</evidence>
<organism evidence="2 3">
    <name type="scientific">Sneathiella marina</name>
    <dbReference type="NCBI Taxonomy" id="2950108"/>
    <lineage>
        <taxon>Bacteria</taxon>
        <taxon>Pseudomonadati</taxon>
        <taxon>Pseudomonadota</taxon>
        <taxon>Alphaproteobacteria</taxon>
        <taxon>Sneathiellales</taxon>
        <taxon>Sneathiellaceae</taxon>
        <taxon>Sneathiella</taxon>
    </lineage>
</organism>
<name>A0ABY4W1R0_9PROT</name>
<dbReference type="SMART" id="SM00347">
    <property type="entry name" value="HTH_MARR"/>
    <property type="match status" value="1"/>
</dbReference>
<dbReference type="PRINTS" id="PR00598">
    <property type="entry name" value="HTHMARR"/>
</dbReference>
<evidence type="ECO:0000313" key="2">
    <source>
        <dbReference type="EMBL" id="USG61095.1"/>
    </source>
</evidence>
<evidence type="ECO:0000313" key="3">
    <source>
        <dbReference type="Proteomes" id="UP001056291"/>
    </source>
</evidence>
<dbReference type="RefSeq" id="WP_251934082.1">
    <property type="nucleotide sequence ID" value="NZ_CP098747.1"/>
</dbReference>
<proteinExistence type="predicted"/>
<sequence length="143" mass="16602">MYPTKEETRLWVALNLSQKAIYRVIDTALKQEGLPNLRWYDVLWELERAQELGVRPFELERILIFEQSNLSRLLRRMVGEGVVEEFAFESDGRGKVLKITQKGLRVRQQMWKIYGPLIHQEIGQLSAQHNPGTLASALISLIK</sequence>
<gene>
    <name evidence="2" type="ORF">NBZ79_18220</name>
</gene>
<dbReference type="PROSITE" id="PS50995">
    <property type="entry name" value="HTH_MARR_2"/>
    <property type="match status" value="1"/>
</dbReference>
<dbReference type="Gene3D" id="1.10.10.10">
    <property type="entry name" value="Winged helix-like DNA-binding domain superfamily/Winged helix DNA-binding domain"/>
    <property type="match status" value="1"/>
</dbReference>
<reference evidence="2" key="1">
    <citation type="submission" date="2022-06" db="EMBL/GenBank/DDBJ databases">
        <title>Sneathiella actinostolidae sp. nov., isolated from a sea anemonein the Western Pacific Ocean.</title>
        <authorList>
            <person name="Wei M.J."/>
        </authorList>
    </citation>
    <scope>NUCLEOTIDE SEQUENCE</scope>
    <source>
        <strain evidence="2">PHK-P5</strain>
    </source>
</reference>
<dbReference type="Proteomes" id="UP001056291">
    <property type="component" value="Chromosome"/>
</dbReference>
<dbReference type="EMBL" id="CP098747">
    <property type="protein sequence ID" value="USG61095.1"/>
    <property type="molecule type" value="Genomic_DNA"/>
</dbReference>
<dbReference type="Pfam" id="PF13463">
    <property type="entry name" value="HTH_27"/>
    <property type="match status" value="1"/>
</dbReference>
<protein>
    <submittedName>
        <fullName evidence="2">MarR family transcriptional regulator</fullName>
    </submittedName>
</protein>
<dbReference type="InterPro" id="IPR036388">
    <property type="entry name" value="WH-like_DNA-bd_sf"/>
</dbReference>